<evidence type="ECO:0000256" key="5">
    <source>
        <dbReference type="SAM" id="MobiDB-lite"/>
    </source>
</evidence>
<keyword evidence="7" id="KW-1185">Reference proteome</keyword>
<keyword evidence="3" id="KW-0698">rRNA processing</keyword>
<dbReference type="OrthoDB" id="2019504at2759"/>
<evidence type="ECO:0000256" key="3">
    <source>
        <dbReference type="ARBA" id="ARBA00022552"/>
    </source>
</evidence>
<evidence type="ECO:0000256" key="2">
    <source>
        <dbReference type="ARBA" id="ARBA00006374"/>
    </source>
</evidence>
<dbReference type="PANTHER" id="PTHR13026:SF0">
    <property type="entry name" value="RIBOSOMAL RNA PROCESSING 1B"/>
    <property type="match status" value="1"/>
</dbReference>
<organism evidence="7">
    <name type="scientific">Perkinsus marinus (strain ATCC 50983 / TXsc)</name>
    <dbReference type="NCBI Taxonomy" id="423536"/>
    <lineage>
        <taxon>Eukaryota</taxon>
        <taxon>Sar</taxon>
        <taxon>Alveolata</taxon>
        <taxon>Perkinsozoa</taxon>
        <taxon>Perkinsea</taxon>
        <taxon>Perkinsida</taxon>
        <taxon>Perkinsidae</taxon>
        <taxon>Perkinsus</taxon>
    </lineage>
</organism>
<comment type="subcellular location">
    <subcellularLocation>
        <location evidence="1">Nucleus</location>
    </subcellularLocation>
</comment>
<dbReference type="Pfam" id="PF05997">
    <property type="entry name" value="Nop52"/>
    <property type="match status" value="1"/>
</dbReference>
<comment type="similarity">
    <text evidence="2">Belongs to the RRP1 family.</text>
</comment>
<accession>C5KI69</accession>
<dbReference type="InterPro" id="IPR010301">
    <property type="entry name" value="RRP1"/>
</dbReference>
<keyword evidence="4" id="KW-0539">Nucleus</keyword>
<dbReference type="PANTHER" id="PTHR13026">
    <property type="entry name" value="NNP-1 PROTEIN NOVEL NUCLEAR PROTEIN 1 NOP52"/>
    <property type="match status" value="1"/>
</dbReference>
<feature type="region of interest" description="Disordered" evidence="5">
    <location>
        <begin position="48"/>
        <end position="110"/>
    </location>
</feature>
<dbReference type="GO" id="GO:0005634">
    <property type="term" value="C:nucleus"/>
    <property type="evidence" value="ECO:0007669"/>
    <property type="project" value="UniProtKB-SubCell"/>
</dbReference>
<gene>
    <name evidence="6" type="ORF">Pmar_PMAR003748</name>
</gene>
<name>C5KI69_PERM5</name>
<reference evidence="6 7" key="1">
    <citation type="submission" date="2008-07" db="EMBL/GenBank/DDBJ databases">
        <authorList>
            <person name="El-Sayed N."/>
            <person name="Caler E."/>
            <person name="Inman J."/>
            <person name="Amedeo P."/>
            <person name="Hass B."/>
            <person name="Wortman J."/>
        </authorList>
    </citation>
    <scope>NUCLEOTIDE SEQUENCE [LARGE SCALE GENOMIC DNA]</scope>
    <source>
        <strain evidence="7">ATCC 50983 / TXsc</strain>
    </source>
</reference>
<evidence type="ECO:0000256" key="4">
    <source>
        <dbReference type="ARBA" id="ARBA00023242"/>
    </source>
</evidence>
<dbReference type="InParanoid" id="C5KI69"/>
<evidence type="ECO:0000256" key="1">
    <source>
        <dbReference type="ARBA" id="ARBA00004123"/>
    </source>
</evidence>
<dbReference type="GeneID" id="9061495"/>
<dbReference type="AlphaFoldDB" id="C5KI69"/>
<dbReference type="GO" id="GO:0006364">
    <property type="term" value="P:rRNA processing"/>
    <property type="evidence" value="ECO:0007669"/>
    <property type="project" value="UniProtKB-KW"/>
</dbReference>
<evidence type="ECO:0000313" key="7">
    <source>
        <dbReference type="Proteomes" id="UP000007800"/>
    </source>
</evidence>
<dbReference type="EMBL" id="GG673069">
    <property type="protein sequence ID" value="EER16281.1"/>
    <property type="molecule type" value="Genomic_DNA"/>
</dbReference>
<proteinExistence type="inferred from homology"/>
<dbReference type="Proteomes" id="UP000007800">
    <property type="component" value="Unassembled WGS sequence"/>
</dbReference>
<dbReference type="RefSeq" id="XP_002784485.1">
    <property type="nucleotide sequence ID" value="XM_002784439.1"/>
</dbReference>
<evidence type="ECO:0000313" key="6">
    <source>
        <dbReference type="EMBL" id="EER16281.1"/>
    </source>
</evidence>
<dbReference type="GO" id="GO:0030688">
    <property type="term" value="C:preribosome, small subunit precursor"/>
    <property type="evidence" value="ECO:0007669"/>
    <property type="project" value="InterPro"/>
</dbReference>
<sequence>MSSASERINKLVRRRKAQIIEAIMHEHSQCHCGDAHCQAEEGCGVVDEEGTRTRSPVKASGQYQLQQQQEEDKKPMVSPRKRSQLSMEAPATSESVKRAKTSPVRPPKEKLDLQQPLDFGKKLSHTDATVRVKGFKMLAKWLGSHWKVLDENDARKLWRGLWFVLWMADGRGVQQNTAAQMVQLSRVFTDEAAYVLWWKAFWFTVNEQWEKLDKHRINKYQLLLRIALAELMNHSIKVQSIESFRRLLDEDLLDKKKCTPSVVMHCARVFWEEWAAETKAANDKSKTAVLNTDFTLLRPWLKCVRVCSVKAVVDEVYLSLLLKTPVKEWLPEVRVWMYKIGENSRTEDMQREAAYAAVDKLEKRMKKEGVPIVD</sequence>
<protein>
    <submittedName>
        <fullName evidence="6">Nnp-1 protein, putative</fullName>
    </submittedName>
</protein>